<dbReference type="PRINTS" id="PR00344">
    <property type="entry name" value="BCTRLSENSOR"/>
</dbReference>
<dbReference type="Pfam" id="PF00072">
    <property type="entry name" value="Response_reg"/>
    <property type="match status" value="1"/>
</dbReference>
<dbReference type="PROSITE" id="PS50109">
    <property type="entry name" value="HIS_KIN"/>
    <property type="match status" value="1"/>
</dbReference>
<feature type="modified residue" description="4-aspartylphosphate" evidence="9">
    <location>
        <position position="1223"/>
    </location>
</feature>
<feature type="domain" description="HTH araC/xylS-type" evidence="11">
    <location>
        <begin position="1324"/>
        <end position="1422"/>
    </location>
</feature>
<dbReference type="InterPro" id="IPR005467">
    <property type="entry name" value="His_kinase_dom"/>
</dbReference>
<accession>A0AA37T933</accession>
<dbReference type="PANTHER" id="PTHR43547">
    <property type="entry name" value="TWO-COMPONENT HISTIDINE KINASE"/>
    <property type="match status" value="1"/>
</dbReference>
<dbReference type="SUPFAM" id="SSF47384">
    <property type="entry name" value="Homodimeric domain of signal transducing histidine kinase"/>
    <property type="match status" value="1"/>
</dbReference>
<dbReference type="SUPFAM" id="SSF63829">
    <property type="entry name" value="Calcium-dependent phosphotriesterase"/>
    <property type="match status" value="1"/>
</dbReference>
<dbReference type="PROSITE" id="PS50110">
    <property type="entry name" value="RESPONSE_REGULATORY"/>
    <property type="match status" value="1"/>
</dbReference>
<keyword evidence="10" id="KW-0175">Coiled coil</keyword>
<comment type="catalytic activity">
    <reaction evidence="1">
        <text>ATP + protein L-histidine = ADP + protein N-phospho-L-histidine.</text>
        <dbReference type="EC" id="2.7.13.3"/>
    </reaction>
</comment>
<dbReference type="CDD" id="cd00082">
    <property type="entry name" value="HisKA"/>
    <property type="match status" value="1"/>
</dbReference>
<evidence type="ECO:0000256" key="2">
    <source>
        <dbReference type="ARBA" id="ARBA00012438"/>
    </source>
</evidence>
<name>A0AA37T933_9GAMM</name>
<dbReference type="GO" id="GO:0005886">
    <property type="term" value="C:plasma membrane"/>
    <property type="evidence" value="ECO:0007669"/>
    <property type="project" value="UniProtKB-ARBA"/>
</dbReference>
<keyword evidence="4" id="KW-0808">Transferase</keyword>
<dbReference type="GO" id="GO:0000155">
    <property type="term" value="F:phosphorelay sensor kinase activity"/>
    <property type="evidence" value="ECO:0007669"/>
    <property type="project" value="InterPro"/>
</dbReference>
<dbReference type="Gene3D" id="2.130.10.10">
    <property type="entry name" value="YVTN repeat-like/Quinoprotein amine dehydrogenase"/>
    <property type="match status" value="2"/>
</dbReference>
<dbReference type="Gene3D" id="2.60.40.10">
    <property type="entry name" value="Immunoglobulins"/>
    <property type="match status" value="1"/>
</dbReference>
<dbReference type="PROSITE" id="PS00041">
    <property type="entry name" value="HTH_ARAC_FAMILY_1"/>
    <property type="match status" value="1"/>
</dbReference>
<comment type="caution">
    <text evidence="14">The sequence shown here is derived from an EMBL/GenBank/DDBJ whole genome shotgun (WGS) entry which is preliminary data.</text>
</comment>
<evidence type="ECO:0000256" key="1">
    <source>
        <dbReference type="ARBA" id="ARBA00000085"/>
    </source>
</evidence>
<evidence type="ECO:0000259" key="13">
    <source>
        <dbReference type="PROSITE" id="PS50110"/>
    </source>
</evidence>
<dbReference type="EMBL" id="BSPD01000040">
    <property type="protein sequence ID" value="GLS26186.1"/>
    <property type="molecule type" value="Genomic_DNA"/>
</dbReference>
<dbReference type="SMART" id="SM00448">
    <property type="entry name" value="REC"/>
    <property type="match status" value="1"/>
</dbReference>
<dbReference type="FunFam" id="3.30.565.10:FF:000006">
    <property type="entry name" value="Sensor histidine kinase WalK"/>
    <property type="match status" value="1"/>
</dbReference>
<dbReference type="Pfam" id="PF00512">
    <property type="entry name" value="HisKA"/>
    <property type="match status" value="1"/>
</dbReference>
<evidence type="ECO:0000256" key="9">
    <source>
        <dbReference type="PROSITE-ProRule" id="PRU00169"/>
    </source>
</evidence>
<dbReference type="InterPro" id="IPR001789">
    <property type="entry name" value="Sig_transdc_resp-reg_receiver"/>
</dbReference>
<dbReference type="InterPro" id="IPR018060">
    <property type="entry name" value="HTH_AraC"/>
</dbReference>
<keyword evidence="3 9" id="KW-0597">Phosphoprotein</keyword>
<dbReference type="SUPFAM" id="SSF46689">
    <property type="entry name" value="Homeodomain-like"/>
    <property type="match status" value="1"/>
</dbReference>
<dbReference type="SMART" id="SM00388">
    <property type="entry name" value="HisKA"/>
    <property type="match status" value="1"/>
</dbReference>
<dbReference type="InterPro" id="IPR018062">
    <property type="entry name" value="HTH_AraC-typ_CS"/>
</dbReference>
<evidence type="ECO:0000256" key="6">
    <source>
        <dbReference type="ARBA" id="ARBA00023015"/>
    </source>
</evidence>
<dbReference type="SMART" id="SM00342">
    <property type="entry name" value="HTH_ARAC"/>
    <property type="match status" value="1"/>
</dbReference>
<dbReference type="Gene3D" id="3.30.565.10">
    <property type="entry name" value="Histidine kinase-like ATPase, C-terminal domain"/>
    <property type="match status" value="1"/>
</dbReference>
<feature type="coiled-coil region" evidence="10">
    <location>
        <begin position="839"/>
        <end position="873"/>
    </location>
</feature>
<evidence type="ECO:0000256" key="5">
    <source>
        <dbReference type="ARBA" id="ARBA00022777"/>
    </source>
</evidence>
<dbReference type="SUPFAM" id="SSF55874">
    <property type="entry name" value="ATPase domain of HSP90 chaperone/DNA topoisomerase II/histidine kinase"/>
    <property type="match status" value="1"/>
</dbReference>
<dbReference type="Gene3D" id="1.10.10.60">
    <property type="entry name" value="Homeodomain-like"/>
    <property type="match status" value="1"/>
</dbReference>
<dbReference type="InterPro" id="IPR015943">
    <property type="entry name" value="WD40/YVTN_repeat-like_dom_sf"/>
</dbReference>
<dbReference type="Pfam" id="PF12833">
    <property type="entry name" value="HTH_18"/>
    <property type="match status" value="1"/>
</dbReference>
<reference evidence="14 15" key="1">
    <citation type="journal article" date="2014" name="Int. J. Syst. Evol. Microbiol.">
        <title>Complete genome sequence of Corynebacterium casei LMG S-19264T (=DSM 44701T), isolated from a smear-ripened cheese.</title>
        <authorList>
            <consortium name="US DOE Joint Genome Institute (JGI-PGF)"/>
            <person name="Walter F."/>
            <person name="Albersmeier A."/>
            <person name="Kalinowski J."/>
            <person name="Ruckert C."/>
        </authorList>
    </citation>
    <scope>NUCLEOTIDE SEQUENCE [LARGE SCALE GENOMIC DNA]</scope>
    <source>
        <strain evidence="14 15">NBRC 110095</strain>
    </source>
</reference>
<keyword evidence="7" id="KW-0238">DNA-binding</keyword>
<evidence type="ECO:0000256" key="7">
    <source>
        <dbReference type="ARBA" id="ARBA00023125"/>
    </source>
</evidence>
<proteinExistence type="predicted"/>
<evidence type="ECO:0000256" key="4">
    <source>
        <dbReference type="ARBA" id="ARBA00022679"/>
    </source>
</evidence>
<dbReference type="EC" id="2.7.13.3" evidence="2"/>
<keyword evidence="5 14" id="KW-0418">Kinase</keyword>
<dbReference type="GO" id="GO:0003700">
    <property type="term" value="F:DNA-binding transcription factor activity"/>
    <property type="evidence" value="ECO:0007669"/>
    <property type="project" value="InterPro"/>
</dbReference>
<protein>
    <recommendedName>
        <fullName evidence="2">histidine kinase</fullName>
        <ecNumber evidence="2">2.7.13.3</ecNumber>
    </recommendedName>
</protein>
<dbReference type="Gene3D" id="1.10.287.130">
    <property type="match status" value="1"/>
</dbReference>
<feature type="domain" description="Response regulatory" evidence="13">
    <location>
        <begin position="1175"/>
        <end position="1290"/>
    </location>
</feature>
<evidence type="ECO:0000313" key="14">
    <source>
        <dbReference type="EMBL" id="GLS26186.1"/>
    </source>
</evidence>
<evidence type="ECO:0000259" key="12">
    <source>
        <dbReference type="PROSITE" id="PS50109"/>
    </source>
</evidence>
<dbReference type="InterPro" id="IPR003594">
    <property type="entry name" value="HATPase_dom"/>
</dbReference>
<dbReference type="SMART" id="SM00387">
    <property type="entry name" value="HATPase_c"/>
    <property type="match status" value="1"/>
</dbReference>
<organism evidence="14 15">
    <name type="scientific">Marinibactrum halimedae</name>
    <dbReference type="NCBI Taxonomy" id="1444977"/>
    <lineage>
        <taxon>Bacteria</taxon>
        <taxon>Pseudomonadati</taxon>
        <taxon>Pseudomonadota</taxon>
        <taxon>Gammaproteobacteria</taxon>
        <taxon>Cellvibrionales</taxon>
        <taxon>Cellvibrionaceae</taxon>
        <taxon>Marinibactrum</taxon>
    </lineage>
</organism>
<dbReference type="GO" id="GO:0043565">
    <property type="term" value="F:sequence-specific DNA binding"/>
    <property type="evidence" value="ECO:0007669"/>
    <property type="project" value="InterPro"/>
</dbReference>
<dbReference type="Pfam" id="PF07495">
    <property type="entry name" value="Y_Y_Y"/>
    <property type="match status" value="1"/>
</dbReference>
<dbReference type="InterPro" id="IPR011123">
    <property type="entry name" value="Y_Y_Y"/>
</dbReference>
<dbReference type="PROSITE" id="PS01124">
    <property type="entry name" value="HTH_ARAC_FAMILY_2"/>
    <property type="match status" value="1"/>
</dbReference>
<dbReference type="InterPro" id="IPR011006">
    <property type="entry name" value="CheY-like_superfamily"/>
</dbReference>
<dbReference type="SUPFAM" id="SSF101898">
    <property type="entry name" value="NHL repeat"/>
    <property type="match status" value="1"/>
</dbReference>
<dbReference type="InterPro" id="IPR011110">
    <property type="entry name" value="Reg_prop"/>
</dbReference>
<dbReference type="CDD" id="cd00075">
    <property type="entry name" value="HATPase"/>
    <property type="match status" value="1"/>
</dbReference>
<evidence type="ECO:0000256" key="10">
    <source>
        <dbReference type="SAM" id="Coils"/>
    </source>
</evidence>
<dbReference type="FunFam" id="2.60.40.10:FF:000791">
    <property type="entry name" value="Two-component system sensor histidine kinase/response regulator"/>
    <property type="match status" value="1"/>
</dbReference>
<dbReference type="InterPro" id="IPR013783">
    <property type="entry name" value="Ig-like_fold"/>
</dbReference>
<sequence length="1427" mass="160381">MALQPQIRVINHDENHGLSNNSVNTIAEDGNGFIWLGTSNGLNRYDAYELVVYDATNSALEDGYINDLLVDSNGQLWVGSDTGLYQYSYQKDEFTNVSVLLQYYNHSLNLFDSDNQKNTLVVTRLYQSSPTTLWVGTTHGVFQYHLQDNRIDSFFPGSRASNDAKIEGVVYAIGQDAAGSILIGTDFGFYVISDDEVNELPLQQLAPDDEYVSYVMDIVTDGDMLYLATLAGLVELYSRDLSLLIPNQSINHQPLEALSAEVDWLEKAKLYGVEDGLSSQYLQSLSLDQNGYLWITTIEGLNQFSKNTKSFSSFFASEAQRFGLSSNRIITSFLDSSDRLWLGSTDSGVDYFSIPSLQFGWHQNISEASDCLKSNTINGVTVAEKQSHRELWLASYGYGVIRINLESGDCERYSQEESEQSGLKSNNINRLFHDDAGNVWAGLVPGGLYQYDRSVNKFIHIPVVNDNGIENVQVLTQGEGGQLWLGTYEHGVVLYDSHSNELTKFDWQQNDSNEVIETNIQSLEYGRDILWIGGKSKGLAKYDVKNNEYVELKLQYKENTFDDYTVYDIHIVNSDTVLVATNRFGVIEYSSANGVLTVYDKNSGMPDNTVYSLGVDDTGNVWAVTNKGMAKLDLRQHNVSEVYHSEDGLQANEFNVGGGYFPAIDELVFIGPQGINKFNPKLIQSVVDPPITNITHFTLFNKKAPELLSQSLRANSSIVLTYDQNLFSFEFSGLQYTASEKSQYLYQMRGFDDQWREADAKHRIATYTNLDPGKYTFLVKAANHHGVWGDETKVEVTILPPWWLTWWAKTVYALLAVVLPLLFYQYRTKMLRERNQWLESQVNIRTQQLQERSEELQRRSDELQVERNNVVELLDNKTQEFDYVSHEFRTPLAIISGRAQQLVNNSKTKEQKTGSESILRVTDRLAAMVDDVIEVGRSTSIYGGQHRETISLSILLQDLCVYMKEYATLKHQQFEFEIEDDLFHTCGPKAIEKVFANLLSNAIKYTPVEGAIQFRAYSQNARHIAVHVKDSGIGIEAAEQEKVFTRFYRTEKAQSSFVGSGLGLALVKEVIDDVGGSITVNSKSGQGAEFVLSLPKATNIKDVQVVEINRKYVSSAMSHITGTAAQSGLYHNKLSDTDKSVSAESEADIEIGVETDVEKNVANGEQNTLQSEKATLLVVEDNEELRRLLFEQLSDRFIVQLAKNGKEALIIAQETIPTAVVSDINMPEMNGYELLKALKHNDATSHIPVTLLTAKTDAESRIVGFNCNADGYLAKPYVLEELLAIIQSQLHNRQNIQSYTQGQLDKKEPIASPVVDDRTQKILNACIEFVNKHYTDSNLSVQKLAEVACLSERQLLRKFKDNLGQTPSEVIIDVRLKESKRLLEQGSKIGQVALEVGFSAVSQYSRQFKKRYGLSPTEHVSSMRLEE</sequence>
<keyword evidence="6" id="KW-0805">Transcription regulation</keyword>
<dbReference type="Pfam" id="PF07494">
    <property type="entry name" value="Reg_prop"/>
    <property type="match status" value="2"/>
</dbReference>
<evidence type="ECO:0000256" key="8">
    <source>
        <dbReference type="ARBA" id="ARBA00023163"/>
    </source>
</evidence>
<keyword evidence="8" id="KW-0804">Transcription</keyword>
<evidence type="ECO:0000313" key="15">
    <source>
        <dbReference type="Proteomes" id="UP001156870"/>
    </source>
</evidence>
<evidence type="ECO:0000256" key="3">
    <source>
        <dbReference type="ARBA" id="ARBA00022553"/>
    </source>
</evidence>
<dbReference type="InterPro" id="IPR036097">
    <property type="entry name" value="HisK_dim/P_sf"/>
</dbReference>
<dbReference type="Gene3D" id="3.40.50.2300">
    <property type="match status" value="1"/>
</dbReference>
<dbReference type="Pfam" id="PF02518">
    <property type="entry name" value="HATPase_c"/>
    <property type="match status" value="1"/>
</dbReference>
<dbReference type="SUPFAM" id="SSF52172">
    <property type="entry name" value="CheY-like"/>
    <property type="match status" value="1"/>
</dbReference>
<dbReference type="PANTHER" id="PTHR43547:SF2">
    <property type="entry name" value="HYBRID SIGNAL TRANSDUCTION HISTIDINE KINASE C"/>
    <property type="match status" value="1"/>
</dbReference>
<dbReference type="InterPro" id="IPR009057">
    <property type="entry name" value="Homeodomain-like_sf"/>
</dbReference>
<keyword evidence="15" id="KW-1185">Reference proteome</keyword>
<feature type="domain" description="Histidine kinase" evidence="12">
    <location>
        <begin position="883"/>
        <end position="1098"/>
    </location>
</feature>
<evidence type="ECO:0000259" key="11">
    <source>
        <dbReference type="PROSITE" id="PS01124"/>
    </source>
</evidence>
<gene>
    <name evidence="14" type="ORF">GCM10007877_19010</name>
</gene>
<dbReference type="Proteomes" id="UP001156870">
    <property type="component" value="Unassembled WGS sequence"/>
</dbReference>
<dbReference type="InterPro" id="IPR003661">
    <property type="entry name" value="HisK_dim/P_dom"/>
</dbReference>
<dbReference type="InterPro" id="IPR036890">
    <property type="entry name" value="HATPase_C_sf"/>
</dbReference>
<dbReference type="InterPro" id="IPR004358">
    <property type="entry name" value="Sig_transdc_His_kin-like_C"/>
</dbReference>